<name>A0A6I3M1R6_9MICO</name>
<gene>
    <name evidence="2" type="ORF">GJ743_02830</name>
</gene>
<dbReference type="Proteomes" id="UP000433071">
    <property type="component" value="Unassembled WGS sequence"/>
</dbReference>
<keyword evidence="1" id="KW-0812">Transmembrane</keyword>
<evidence type="ECO:0000256" key="1">
    <source>
        <dbReference type="SAM" id="Phobius"/>
    </source>
</evidence>
<proteinExistence type="predicted"/>
<feature type="transmembrane region" description="Helical" evidence="1">
    <location>
        <begin position="116"/>
        <end position="137"/>
    </location>
</feature>
<reference evidence="2 3" key="1">
    <citation type="submission" date="2019-11" db="EMBL/GenBank/DDBJ databases">
        <title>Agromyces kandeliae sp. nov., isolated from mangrove soil.</title>
        <authorList>
            <person name="Wang R."/>
        </authorList>
    </citation>
    <scope>NUCLEOTIDE SEQUENCE [LARGE SCALE GENOMIC DNA]</scope>
    <source>
        <strain evidence="2 3">JCM 11433</strain>
    </source>
</reference>
<accession>A0A6I3M1R6</accession>
<organism evidence="2 3">
    <name type="scientific">Agromyces bracchium</name>
    <dbReference type="NCBI Taxonomy" id="88376"/>
    <lineage>
        <taxon>Bacteria</taxon>
        <taxon>Bacillati</taxon>
        <taxon>Actinomycetota</taxon>
        <taxon>Actinomycetes</taxon>
        <taxon>Micrococcales</taxon>
        <taxon>Microbacteriaceae</taxon>
        <taxon>Agromyces</taxon>
    </lineage>
</organism>
<dbReference type="RefSeq" id="WP_155050429.1">
    <property type="nucleotide sequence ID" value="NZ_BAAAIB010000016.1"/>
</dbReference>
<comment type="caution">
    <text evidence="2">The sequence shown here is derived from an EMBL/GenBank/DDBJ whole genome shotgun (WGS) entry which is preliminary data.</text>
</comment>
<keyword evidence="1" id="KW-1133">Transmembrane helix</keyword>
<protein>
    <submittedName>
        <fullName evidence="2">Uncharacterized protein</fullName>
    </submittedName>
</protein>
<dbReference type="EMBL" id="WMLB01000008">
    <property type="protein sequence ID" value="MTH67304.1"/>
    <property type="molecule type" value="Genomic_DNA"/>
</dbReference>
<sequence length="142" mass="14415">MMMRRNSLSTSILALLGVAALVGILVAAVTVLERAQLSPTANWSMTIIGLLFALFAGALVGVTIAAFGALFAALASLPRKGSSGAQALAASAAVLIGGTAVIILLLAVQVLYTSSVAWWVACTSTVVGSGMIALWVLKRVDT</sequence>
<feature type="transmembrane region" description="Helical" evidence="1">
    <location>
        <begin position="87"/>
        <end position="110"/>
    </location>
</feature>
<keyword evidence="1" id="KW-0472">Membrane</keyword>
<feature type="transmembrane region" description="Helical" evidence="1">
    <location>
        <begin position="43"/>
        <end position="75"/>
    </location>
</feature>
<keyword evidence="3" id="KW-1185">Reference proteome</keyword>
<dbReference type="AlphaFoldDB" id="A0A6I3M1R6"/>
<evidence type="ECO:0000313" key="3">
    <source>
        <dbReference type="Proteomes" id="UP000433071"/>
    </source>
</evidence>
<evidence type="ECO:0000313" key="2">
    <source>
        <dbReference type="EMBL" id="MTH67304.1"/>
    </source>
</evidence>